<evidence type="ECO:0000256" key="5">
    <source>
        <dbReference type="SAM" id="SignalP"/>
    </source>
</evidence>
<keyword evidence="5" id="KW-0732">Signal</keyword>
<comment type="similarity">
    <text evidence="2">Belongs to the membrane fusion protein (MFP) (TC 8.A.1) family.</text>
</comment>
<dbReference type="InterPro" id="IPR058792">
    <property type="entry name" value="Beta-barrel_RND_2"/>
</dbReference>
<dbReference type="Proteomes" id="UP000321523">
    <property type="component" value="Unassembled WGS sequence"/>
</dbReference>
<comment type="subcellular location">
    <subcellularLocation>
        <location evidence="1">Cell envelope</location>
    </subcellularLocation>
</comment>
<dbReference type="PANTHER" id="PTHR30469:SF15">
    <property type="entry name" value="HLYD FAMILY OF SECRETION PROTEINS"/>
    <property type="match status" value="1"/>
</dbReference>
<dbReference type="Pfam" id="PF25967">
    <property type="entry name" value="RND-MFP_C"/>
    <property type="match status" value="1"/>
</dbReference>
<feature type="signal peptide" evidence="5">
    <location>
        <begin position="1"/>
        <end position="25"/>
    </location>
</feature>
<accession>A0A512DYT4</accession>
<dbReference type="Gene3D" id="2.40.420.20">
    <property type="match status" value="1"/>
</dbReference>
<dbReference type="InterPro" id="IPR006143">
    <property type="entry name" value="RND_pump_MFP"/>
</dbReference>
<comment type="caution">
    <text evidence="10">The sequence shown here is derived from an EMBL/GenBank/DDBJ whole genome shotgun (WGS) entry which is preliminary data.</text>
</comment>
<name>A0A512DYT4_9PROT</name>
<evidence type="ECO:0000313" key="10">
    <source>
        <dbReference type="EMBL" id="GEO41592.1"/>
    </source>
</evidence>
<dbReference type="Gene3D" id="1.10.287.470">
    <property type="entry name" value="Helix hairpin bin"/>
    <property type="match status" value="1"/>
</dbReference>
<dbReference type="EMBL" id="BJYZ01000029">
    <property type="protein sequence ID" value="GEO41592.1"/>
    <property type="molecule type" value="Genomic_DNA"/>
</dbReference>
<feature type="domain" description="Multidrug resistance protein MdtA-like alpha-helical hairpin" evidence="6">
    <location>
        <begin position="111"/>
        <end position="176"/>
    </location>
</feature>
<dbReference type="NCBIfam" id="TIGR01730">
    <property type="entry name" value="RND_mfp"/>
    <property type="match status" value="1"/>
</dbReference>
<evidence type="ECO:0000256" key="2">
    <source>
        <dbReference type="ARBA" id="ARBA00009477"/>
    </source>
</evidence>
<dbReference type="Pfam" id="PF25954">
    <property type="entry name" value="Beta-barrel_RND_2"/>
    <property type="match status" value="1"/>
</dbReference>
<keyword evidence="4" id="KW-0175">Coiled coil</keyword>
<dbReference type="RefSeq" id="WP_084721086.1">
    <property type="nucleotide sequence ID" value="NZ_BJYZ01000029.1"/>
</dbReference>
<gene>
    <name evidence="10" type="ORF">SAE02_57400</name>
</gene>
<dbReference type="Gene3D" id="2.40.30.170">
    <property type="match status" value="1"/>
</dbReference>
<dbReference type="PROSITE" id="PS51257">
    <property type="entry name" value="PROKAR_LIPOPROTEIN"/>
    <property type="match status" value="1"/>
</dbReference>
<dbReference type="GO" id="GO:0015562">
    <property type="term" value="F:efflux transmembrane transporter activity"/>
    <property type="evidence" value="ECO:0007669"/>
    <property type="project" value="TreeGrafter"/>
</dbReference>
<keyword evidence="11" id="KW-1185">Reference proteome</keyword>
<feature type="chain" id="PRO_5022245878" evidence="5">
    <location>
        <begin position="26"/>
        <end position="373"/>
    </location>
</feature>
<evidence type="ECO:0000259" key="9">
    <source>
        <dbReference type="Pfam" id="PF25967"/>
    </source>
</evidence>
<dbReference type="PANTHER" id="PTHR30469">
    <property type="entry name" value="MULTIDRUG RESISTANCE PROTEIN MDTA"/>
    <property type="match status" value="1"/>
</dbReference>
<dbReference type="Pfam" id="PF25917">
    <property type="entry name" value="BSH_RND"/>
    <property type="match status" value="1"/>
</dbReference>
<dbReference type="SUPFAM" id="SSF111369">
    <property type="entry name" value="HlyD-like secretion proteins"/>
    <property type="match status" value="1"/>
</dbReference>
<keyword evidence="3" id="KW-0813">Transport</keyword>
<dbReference type="GO" id="GO:1990281">
    <property type="term" value="C:efflux pump complex"/>
    <property type="evidence" value="ECO:0007669"/>
    <property type="project" value="TreeGrafter"/>
</dbReference>
<evidence type="ECO:0000259" key="8">
    <source>
        <dbReference type="Pfam" id="PF25954"/>
    </source>
</evidence>
<organism evidence="10 11">
    <name type="scientific">Skermanella aerolata</name>
    <dbReference type="NCBI Taxonomy" id="393310"/>
    <lineage>
        <taxon>Bacteria</taxon>
        <taxon>Pseudomonadati</taxon>
        <taxon>Pseudomonadota</taxon>
        <taxon>Alphaproteobacteria</taxon>
        <taxon>Rhodospirillales</taxon>
        <taxon>Azospirillaceae</taxon>
        <taxon>Skermanella</taxon>
    </lineage>
</organism>
<evidence type="ECO:0000259" key="7">
    <source>
        <dbReference type="Pfam" id="PF25917"/>
    </source>
</evidence>
<dbReference type="InterPro" id="IPR058625">
    <property type="entry name" value="MdtA-like_BSH"/>
</dbReference>
<feature type="domain" description="CusB-like beta-barrel" evidence="8">
    <location>
        <begin position="217"/>
        <end position="287"/>
    </location>
</feature>
<evidence type="ECO:0000256" key="3">
    <source>
        <dbReference type="ARBA" id="ARBA00022448"/>
    </source>
</evidence>
<proteinExistence type="inferred from homology"/>
<dbReference type="OrthoDB" id="7265739at2"/>
<dbReference type="Gene3D" id="2.40.50.100">
    <property type="match status" value="1"/>
</dbReference>
<evidence type="ECO:0000313" key="11">
    <source>
        <dbReference type="Proteomes" id="UP000321523"/>
    </source>
</evidence>
<protein>
    <submittedName>
        <fullName evidence="10">Hemolysin secretion protein D</fullName>
    </submittedName>
</protein>
<sequence>MKIAKGCAGAALVLLLLAACGQPGASDRTADTAPAGEPATGLGVTVQAAERTAMASRVTATGTVAAWQELVLGARISGLALVDVRVGEGDRVEAGQVLALLDDSGLTAEKAQQKAAIEEAEANLANALLAEERSRKLAATNAVSRETVDERATATRTARAKLAQAKAALDLLDVKLGQTRVTAPVSGTITAKPAVLGVVVQTGTELFRILRDDRLEVEALVPERDITAVKPGQAATVTDAAGGTIRAEVRAMAAKVDPLTRLGTAYLTLPEDARLLQGMFVRVTIQADERMVLSVAEQSLVWRDGQPAVFTVGADGAVELRTVETGARAGGRVAIESGLAGGESVVVAGAGFLDDGNVVRVVTQQADAGEGTP</sequence>
<feature type="domain" description="Multidrug resistance protein MdtA-like barrel-sandwich hybrid" evidence="7">
    <location>
        <begin position="73"/>
        <end position="209"/>
    </location>
</feature>
<dbReference type="AlphaFoldDB" id="A0A512DYT4"/>
<evidence type="ECO:0000256" key="4">
    <source>
        <dbReference type="SAM" id="Coils"/>
    </source>
</evidence>
<dbReference type="Pfam" id="PF25876">
    <property type="entry name" value="HH_MFP_RND"/>
    <property type="match status" value="1"/>
</dbReference>
<evidence type="ECO:0000256" key="1">
    <source>
        <dbReference type="ARBA" id="ARBA00004196"/>
    </source>
</evidence>
<feature type="coiled-coil region" evidence="4">
    <location>
        <begin position="108"/>
        <end position="137"/>
    </location>
</feature>
<dbReference type="InterPro" id="IPR058624">
    <property type="entry name" value="MdtA-like_HH"/>
</dbReference>
<reference evidence="10 11" key="1">
    <citation type="submission" date="2019-07" db="EMBL/GenBank/DDBJ databases">
        <title>Whole genome shotgun sequence of Skermanella aerolata NBRC 106429.</title>
        <authorList>
            <person name="Hosoyama A."/>
            <person name="Uohara A."/>
            <person name="Ohji S."/>
            <person name="Ichikawa N."/>
        </authorList>
    </citation>
    <scope>NUCLEOTIDE SEQUENCE [LARGE SCALE GENOMIC DNA]</scope>
    <source>
        <strain evidence="10 11">NBRC 106429</strain>
    </source>
</reference>
<evidence type="ECO:0000259" key="6">
    <source>
        <dbReference type="Pfam" id="PF25876"/>
    </source>
</evidence>
<dbReference type="InterPro" id="IPR058627">
    <property type="entry name" value="MdtA-like_C"/>
</dbReference>
<feature type="domain" description="Multidrug resistance protein MdtA-like C-terminal permuted SH3" evidence="9">
    <location>
        <begin position="304"/>
        <end position="350"/>
    </location>
</feature>